<dbReference type="SUPFAM" id="SSF48264">
    <property type="entry name" value="Cytochrome P450"/>
    <property type="match status" value="1"/>
</dbReference>
<dbReference type="Proteomes" id="UP000005408">
    <property type="component" value="Unassembled WGS sequence"/>
</dbReference>
<sequence>MLEYILSVAVLTACILIALQSYTVAKDSPPGPKGLPFFGIIFEVNITKLHDKLYEWTQQYGDVFQFQMLGKKFLCISSVDVLRETFLQEPCATVSANRSPTFTGKYLLKDYSDVAFASPSSLWEKRRKFVHRLLHTYGEGKASLENQIVQNLIPFKEKIRQTSAKDVNPFEIVDEFILSSIEMLIIGRSFGKEGPMQPLLKLELDLVNRISNPGTDGVLSVFPFLRFLPLTLSSIYHDAKSVHQKLLDILEMLSENDCEKTGIYHYMKETLNEKDENGNIWFNDKNIYAVLFNITAGAYLTTRGTLLSAIHILAKRPELQRSLQKEVDKVIGRNENPRLSDRKKCPLLEAVVMETLRYISHVPVLILHATSQSTTIGGYTVTKDTVIIPNVWTMHHSDKYWDEPFSFKPERFLDEDGQLLPATHPVRKRFAAFGLGKRSCIGEVFAKSRIFLFLSSLMQMATISEPAENDLLDFDPRKMAPGIVLQPQEYKVRFLLR</sequence>
<keyword evidence="5 13" id="KW-0349">Heme</keyword>
<dbReference type="Pfam" id="PF00067">
    <property type="entry name" value="p450"/>
    <property type="match status" value="1"/>
</dbReference>
<dbReference type="GO" id="GO:0020037">
    <property type="term" value="F:heme binding"/>
    <property type="evidence" value="ECO:0007669"/>
    <property type="project" value="InterPro"/>
</dbReference>
<keyword evidence="11 14" id="KW-0503">Monooxygenase</keyword>
<dbReference type="InterPro" id="IPR017972">
    <property type="entry name" value="Cyt_P450_CS"/>
</dbReference>
<evidence type="ECO:0000256" key="10">
    <source>
        <dbReference type="ARBA" id="ARBA00023004"/>
    </source>
</evidence>
<evidence type="ECO:0000256" key="9">
    <source>
        <dbReference type="ARBA" id="ARBA00023002"/>
    </source>
</evidence>
<keyword evidence="7" id="KW-0256">Endoplasmic reticulum</keyword>
<evidence type="ECO:0000256" key="13">
    <source>
        <dbReference type="PIRSR" id="PIRSR602401-1"/>
    </source>
</evidence>
<evidence type="ECO:0000256" key="7">
    <source>
        <dbReference type="ARBA" id="ARBA00022824"/>
    </source>
</evidence>
<comment type="subcellular location">
    <subcellularLocation>
        <location evidence="3">Endoplasmic reticulum membrane</location>
        <topology evidence="3">Peripheral membrane protein</topology>
    </subcellularLocation>
    <subcellularLocation>
        <location evidence="2">Microsome membrane</location>
        <topology evidence="2">Peripheral membrane protein</topology>
    </subcellularLocation>
</comment>
<evidence type="ECO:0000256" key="2">
    <source>
        <dbReference type="ARBA" id="ARBA00004174"/>
    </source>
</evidence>
<evidence type="ECO:0000256" key="14">
    <source>
        <dbReference type="RuleBase" id="RU000461"/>
    </source>
</evidence>
<dbReference type="AlphaFoldDB" id="A0A8W8LWL4"/>
<keyword evidence="8" id="KW-0492">Microsome</keyword>
<dbReference type="GO" id="GO:0042448">
    <property type="term" value="P:progesterone metabolic process"/>
    <property type="evidence" value="ECO:0007669"/>
    <property type="project" value="TreeGrafter"/>
</dbReference>
<evidence type="ECO:0000256" key="4">
    <source>
        <dbReference type="ARBA" id="ARBA00010617"/>
    </source>
</evidence>
<dbReference type="GO" id="GO:0005789">
    <property type="term" value="C:endoplasmic reticulum membrane"/>
    <property type="evidence" value="ECO:0007669"/>
    <property type="project" value="UniProtKB-SubCell"/>
</dbReference>
<comment type="similarity">
    <text evidence="4 14">Belongs to the cytochrome P450 family.</text>
</comment>
<dbReference type="EnsemblMetazoa" id="G30143.3">
    <property type="protein sequence ID" value="G30143.3:cds"/>
    <property type="gene ID" value="G30143"/>
</dbReference>
<feature type="binding site" description="axial binding residue" evidence="13">
    <location>
        <position position="440"/>
    </location>
    <ligand>
        <name>heme</name>
        <dbReference type="ChEBI" id="CHEBI:30413"/>
    </ligand>
    <ligandPart>
        <name>Fe</name>
        <dbReference type="ChEBI" id="CHEBI:18248"/>
    </ligandPart>
</feature>
<keyword evidence="10 13" id="KW-0408">Iron</keyword>
<comment type="cofactor">
    <cofactor evidence="1 13">
        <name>heme</name>
        <dbReference type="ChEBI" id="CHEBI:30413"/>
    </cofactor>
</comment>
<dbReference type="PANTHER" id="PTHR24289">
    <property type="entry name" value="STEROID 17-ALPHA-HYDROXYLASE/17,20 LYASE"/>
    <property type="match status" value="1"/>
</dbReference>
<evidence type="ECO:0000256" key="11">
    <source>
        <dbReference type="ARBA" id="ARBA00023033"/>
    </source>
</evidence>
<dbReference type="InterPro" id="IPR001128">
    <property type="entry name" value="Cyt_P450"/>
</dbReference>
<dbReference type="PANTHER" id="PTHR24289:SF1">
    <property type="entry name" value="STEROID 17-ALPHA-HYDROXYLASE_17,20 LYASE"/>
    <property type="match status" value="1"/>
</dbReference>
<accession>A0A8W8LWL4</accession>
<evidence type="ECO:0000256" key="5">
    <source>
        <dbReference type="ARBA" id="ARBA00022617"/>
    </source>
</evidence>
<dbReference type="GO" id="GO:0042446">
    <property type="term" value="P:hormone biosynthetic process"/>
    <property type="evidence" value="ECO:0007669"/>
    <property type="project" value="TreeGrafter"/>
</dbReference>
<dbReference type="EnsemblMetazoa" id="G30143.4">
    <property type="protein sequence ID" value="G30143.4:cds"/>
    <property type="gene ID" value="G30143"/>
</dbReference>
<dbReference type="FunFam" id="1.10.630.10:FF:000238">
    <property type="entry name" value="Cytochrome P450 2A6"/>
    <property type="match status" value="1"/>
</dbReference>
<dbReference type="PROSITE" id="PS00086">
    <property type="entry name" value="CYTOCHROME_P450"/>
    <property type="match status" value="1"/>
</dbReference>
<reference evidence="16" key="1">
    <citation type="submission" date="2022-08" db="UniProtKB">
        <authorList>
            <consortium name="EnsemblMetazoa"/>
        </authorList>
    </citation>
    <scope>IDENTIFICATION</scope>
    <source>
        <strain evidence="16">05x7-T-G4-1.051#20</strain>
    </source>
</reference>
<evidence type="ECO:0000313" key="17">
    <source>
        <dbReference type="Proteomes" id="UP000005408"/>
    </source>
</evidence>
<evidence type="ECO:0000256" key="6">
    <source>
        <dbReference type="ARBA" id="ARBA00022723"/>
    </source>
</evidence>
<evidence type="ECO:0000256" key="3">
    <source>
        <dbReference type="ARBA" id="ARBA00004406"/>
    </source>
</evidence>
<keyword evidence="6 13" id="KW-0479">Metal-binding</keyword>
<proteinExistence type="inferred from homology"/>
<dbReference type="InterPro" id="IPR036396">
    <property type="entry name" value="Cyt_P450_sf"/>
</dbReference>
<dbReference type="EnsemblMetazoa" id="G30143.1">
    <property type="protein sequence ID" value="G30143.1:cds"/>
    <property type="gene ID" value="G30143"/>
</dbReference>
<dbReference type="GO" id="GO:0005506">
    <property type="term" value="F:iron ion binding"/>
    <property type="evidence" value="ECO:0007669"/>
    <property type="project" value="InterPro"/>
</dbReference>
<dbReference type="InterPro" id="IPR002401">
    <property type="entry name" value="Cyt_P450_E_grp-I"/>
</dbReference>
<evidence type="ECO:0000256" key="15">
    <source>
        <dbReference type="SAM" id="SignalP"/>
    </source>
</evidence>
<dbReference type="GO" id="GO:0004508">
    <property type="term" value="F:steroid 17-alpha-monooxygenase activity"/>
    <property type="evidence" value="ECO:0007669"/>
    <property type="project" value="TreeGrafter"/>
</dbReference>
<dbReference type="Gene3D" id="1.10.630.10">
    <property type="entry name" value="Cytochrome P450"/>
    <property type="match status" value="1"/>
</dbReference>
<dbReference type="EnsemblMetazoa" id="G30143.2">
    <property type="protein sequence ID" value="G30143.2:cds"/>
    <property type="gene ID" value="G30143"/>
</dbReference>
<keyword evidence="12" id="KW-0472">Membrane</keyword>
<name>A0A8W8LWL4_MAGGI</name>
<evidence type="ECO:0000256" key="8">
    <source>
        <dbReference type="ARBA" id="ARBA00022848"/>
    </source>
</evidence>
<keyword evidence="17" id="KW-1185">Reference proteome</keyword>
<organism evidence="16 17">
    <name type="scientific">Magallana gigas</name>
    <name type="common">Pacific oyster</name>
    <name type="synonym">Crassostrea gigas</name>
    <dbReference type="NCBI Taxonomy" id="29159"/>
    <lineage>
        <taxon>Eukaryota</taxon>
        <taxon>Metazoa</taxon>
        <taxon>Spiralia</taxon>
        <taxon>Lophotrochozoa</taxon>
        <taxon>Mollusca</taxon>
        <taxon>Bivalvia</taxon>
        <taxon>Autobranchia</taxon>
        <taxon>Pteriomorphia</taxon>
        <taxon>Ostreida</taxon>
        <taxon>Ostreoidea</taxon>
        <taxon>Ostreidae</taxon>
        <taxon>Magallana</taxon>
    </lineage>
</organism>
<evidence type="ECO:0000256" key="1">
    <source>
        <dbReference type="ARBA" id="ARBA00001971"/>
    </source>
</evidence>
<protein>
    <submittedName>
        <fullName evidence="16">Uncharacterized protein</fullName>
    </submittedName>
</protein>
<keyword evidence="9 14" id="KW-0560">Oxidoreductase</keyword>
<feature type="chain" id="PRO_5042431715" evidence="15">
    <location>
        <begin position="26"/>
        <end position="497"/>
    </location>
</feature>
<feature type="signal peptide" evidence="15">
    <location>
        <begin position="1"/>
        <end position="25"/>
    </location>
</feature>
<evidence type="ECO:0000313" key="16">
    <source>
        <dbReference type="EnsemblMetazoa" id="G30143.4:cds"/>
    </source>
</evidence>
<dbReference type="PRINTS" id="PR00385">
    <property type="entry name" value="P450"/>
</dbReference>
<dbReference type="PRINTS" id="PR00463">
    <property type="entry name" value="EP450I"/>
</dbReference>
<keyword evidence="15" id="KW-0732">Signal</keyword>
<evidence type="ECO:0000256" key="12">
    <source>
        <dbReference type="ARBA" id="ARBA00023136"/>
    </source>
</evidence>